<dbReference type="Proteomes" id="UP000548726">
    <property type="component" value="Unassembled WGS sequence"/>
</dbReference>
<dbReference type="InterPro" id="IPR041227">
    <property type="entry name" value="FluMu_N"/>
</dbReference>
<sequence length="88" mass="9716">MATPPKKPEIDPALEDAKKAFEGSVAVTSNGHDCVVRPGEIIVICRDPGFRRAGIEHKAMKVYKPGELKKHQLETLRTEPKLEIIEVG</sequence>
<evidence type="ECO:0000313" key="2">
    <source>
        <dbReference type="EMBL" id="GFE94911.1"/>
    </source>
</evidence>
<comment type="caution">
    <text evidence="2">The sequence shown here is derived from an EMBL/GenBank/DDBJ whole genome shotgun (WGS) entry which is preliminary data.</text>
</comment>
<proteinExistence type="predicted"/>
<organism evidence="2 3">
    <name type="scientific">Acetobacter persici</name>
    <dbReference type="NCBI Taxonomy" id="1076596"/>
    <lineage>
        <taxon>Bacteria</taxon>
        <taxon>Pseudomonadati</taxon>
        <taxon>Pseudomonadota</taxon>
        <taxon>Alphaproteobacteria</taxon>
        <taxon>Acetobacterales</taxon>
        <taxon>Acetobacteraceae</taxon>
        <taxon>Acetobacter</taxon>
    </lineage>
</organism>
<dbReference type="AlphaFoldDB" id="A0A6V8IBC8"/>
<name>A0A6V8IBC8_9PROT</name>
<feature type="domain" description="Mu-like prophage FluMu N-terminal" evidence="1">
    <location>
        <begin position="47"/>
        <end position="83"/>
    </location>
</feature>
<dbReference type="Pfam" id="PF17891">
    <property type="entry name" value="FluMu_N"/>
    <property type="match status" value="1"/>
</dbReference>
<keyword evidence="3" id="KW-1185">Reference proteome</keyword>
<accession>A0A6V8IBC8</accession>
<dbReference type="RefSeq" id="WP_086656565.1">
    <property type="nucleotide sequence ID" value="NZ_BLJP01000037.1"/>
</dbReference>
<evidence type="ECO:0000259" key="1">
    <source>
        <dbReference type="Pfam" id="PF17891"/>
    </source>
</evidence>
<gene>
    <name evidence="2" type="ORF">DmAi_29700</name>
</gene>
<evidence type="ECO:0000313" key="3">
    <source>
        <dbReference type="Proteomes" id="UP000548726"/>
    </source>
</evidence>
<dbReference type="EMBL" id="BLJP01000037">
    <property type="protein sequence ID" value="GFE94911.1"/>
    <property type="molecule type" value="Genomic_DNA"/>
</dbReference>
<reference evidence="2 3" key="1">
    <citation type="journal article" date="2020" name="Cell Rep.">
        <title>Local necrotic cells trigger systemic immune activation via gut microbiome dysbiosis in Drosophila.</title>
        <authorList>
            <person name="Kosakamoto H."/>
            <person name="Yamauchi T."/>
            <person name="Akuzawa-Tokita Y."/>
            <person name="Nishimura K."/>
            <person name="Soga T."/>
            <person name="Murakami T."/>
            <person name="Mori H."/>
            <person name="Yamamoto K."/>
            <person name="Miyazaki R."/>
            <person name="Koto A."/>
            <person name="Miura M."/>
            <person name="Obata F."/>
        </authorList>
    </citation>
    <scope>NUCLEOTIDE SEQUENCE [LARGE SCALE GENOMIC DNA]</scope>
    <source>
        <strain evidence="2 3">Ai</strain>
    </source>
</reference>
<dbReference type="SUPFAM" id="SSF160059">
    <property type="entry name" value="PriA/YqbF domain"/>
    <property type="match status" value="1"/>
</dbReference>
<protein>
    <recommendedName>
        <fullName evidence="1">Mu-like prophage FluMu N-terminal domain-containing protein</fullName>
    </recommendedName>
</protein>
<dbReference type="OrthoDB" id="8420784at2"/>